<dbReference type="EMBL" id="ML208294">
    <property type="protein sequence ID" value="TFK71694.1"/>
    <property type="molecule type" value="Genomic_DNA"/>
</dbReference>
<keyword evidence="2" id="KW-1185">Reference proteome</keyword>
<accession>A0ACD3B134</accession>
<protein>
    <submittedName>
        <fullName evidence="1">Oligopeptide transporter</fullName>
    </submittedName>
</protein>
<sequence>MAPTDRNAVAPHAPDEKSSNPPSFNEKASDEVRELDYDHEKTADSQIDDDGVEYRNGEPIVTTGRDVSRFLVDIRDDGDEALTFRSLVLGTIFAGLGAALSQVYQFKPIQVGVSNVFLLLLVYTFGNLWAKVLPRRTRTEGIQLNSLGRIINFINPGEFTLKEHAIASLIASTASGGSAAVQNFAVQRLYYDTKVEATTAILATFSTACFGYGLVGLLRPLTVYPSEMVYWGNLPTVAVFQALHFDTTANFKRLKLFWTAFAGMFVYEIFPSYIFPLLNGVNVFCLASQHASQRTIDVFTNLFGGSDGNEGLGLLSLSFDWQYIGSTYMALPLIQQANSWVGYFFCYIVIMGIYYSNTWNSLAFPMLSTSIFSANGSIYHQSAVFGSHFTLNQTALAEIGLPALTGSNAWTNLTANLSIGGLVAHVIFFWGGYAKDSFKLAWAGTQPDPHYQAMKKYKEAPGWWYIILLVLSFVAGLIVVFKGQTTLPWWSFLVALILGAFVTPFSTLLFARMGNGIATNQLMKMVAGAVNPGRPVANLYFSMWSHDVVSTSINLASDLKMGQYLKIPPRVMFLTQVWGTILGAIINYVVMVSIVEAQREILLSPTGTNVWSGQVPQGLNSAAVTWSLAKYLYGFDGPYWIIPLSLVIGMVPTFIQWLIWKRWPKIGPVEVDSVMLPIIYMYSAWMSVGVNSSITSSIIVGLVSQLWLRRRHPAWYKKYNYILGGALDGGAQVMIFILSFAVFGAAGTDRPFPNWAGNPANGNVDYCNGNGALD</sequence>
<proteinExistence type="predicted"/>
<name>A0ACD3B134_9AGAR</name>
<evidence type="ECO:0000313" key="2">
    <source>
        <dbReference type="Proteomes" id="UP000308600"/>
    </source>
</evidence>
<gene>
    <name evidence="1" type="ORF">BDN72DRAFT_414820</name>
</gene>
<reference evidence="1 2" key="1">
    <citation type="journal article" date="2019" name="Nat. Ecol. Evol.">
        <title>Megaphylogeny resolves global patterns of mushroom evolution.</title>
        <authorList>
            <person name="Varga T."/>
            <person name="Krizsan K."/>
            <person name="Foldi C."/>
            <person name="Dima B."/>
            <person name="Sanchez-Garcia M."/>
            <person name="Sanchez-Ramirez S."/>
            <person name="Szollosi G.J."/>
            <person name="Szarkandi J.G."/>
            <person name="Papp V."/>
            <person name="Albert L."/>
            <person name="Andreopoulos W."/>
            <person name="Angelini C."/>
            <person name="Antonin V."/>
            <person name="Barry K.W."/>
            <person name="Bougher N.L."/>
            <person name="Buchanan P."/>
            <person name="Buyck B."/>
            <person name="Bense V."/>
            <person name="Catcheside P."/>
            <person name="Chovatia M."/>
            <person name="Cooper J."/>
            <person name="Damon W."/>
            <person name="Desjardin D."/>
            <person name="Finy P."/>
            <person name="Geml J."/>
            <person name="Haridas S."/>
            <person name="Hughes K."/>
            <person name="Justo A."/>
            <person name="Karasinski D."/>
            <person name="Kautmanova I."/>
            <person name="Kiss B."/>
            <person name="Kocsube S."/>
            <person name="Kotiranta H."/>
            <person name="LaButti K.M."/>
            <person name="Lechner B.E."/>
            <person name="Liimatainen K."/>
            <person name="Lipzen A."/>
            <person name="Lukacs Z."/>
            <person name="Mihaltcheva S."/>
            <person name="Morgado L.N."/>
            <person name="Niskanen T."/>
            <person name="Noordeloos M.E."/>
            <person name="Ohm R.A."/>
            <person name="Ortiz-Santana B."/>
            <person name="Ovrebo C."/>
            <person name="Racz N."/>
            <person name="Riley R."/>
            <person name="Savchenko A."/>
            <person name="Shiryaev A."/>
            <person name="Soop K."/>
            <person name="Spirin V."/>
            <person name="Szebenyi C."/>
            <person name="Tomsovsky M."/>
            <person name="Tulloss R.E."/>
            <person name="Uehling J."/>
            <person name="Grigoriev I.V."/>
            <person name="Vagvolgyi C."/>
            <person name="Papp T."/>
            <person name="Martin F.M."/>
            <person name="Miettinen O."/>
            <person name="Hibbett D.S."/>
            <person name="Nagy L.G."/>
        </authorList>
    </citation>
    <scope>NUCLEOTIDE SEQUENCE [LARGE SCALE GENOMIC DNA]</scope>
    <source>
        <strain evidence="1 2">NL-1719</strain>
    </source>
</reference>
<evidence type="ECO:0000313" key="1">
    <source>
        <dbReference type="EMBL" id="TFK71694.1"/>
    </source>
</evidence>
<organism evidence="1 2">
    <name type="scientific">Pluteus cervinus</name>
    <dbReference type="NCBI Taxonomy" id="181527"/>
    <lineage>
        <taxon>Eukaryota</taxon>
        <taxon>Fungi</taxon>
        <taxon>Dikarya</taxon>
        <taxon>Basidiomycota</taxon>
        <taxon>Agaricomycotina</taxon>
        <taxon>Agaricomycetes</taxon>
        <taxon>Agaricomycetidae</taxon>
        <taxon>Agaricales</taxon>
        <taxon>Pluteineae</taxon>
        <taxon>Pluteaceae</taxon>
        <taxon>Pluteus</taxon>
    </lineage>
</organism>
<dbReference type="Proteomes" id="UP000308600">
    <property type="component" value="Unassembled WGS sequence"/>
</dbReference>